<dbReference type="PANTHER" id="PTHR30346:SF17">
    <property type="entry name" value="LYSR FAMILY TRANSCRIPTIONAL REGULATOR"/>
    <property type="match status" value="1"/>
</dbReference>
<evidence type="ECO:0000256" key="1">
    <source>
        <dbReference type="ARBA" id="ARBA00009437"/>
    </source>
</evidence>
<reference evidence="6 10" key="4">
    <citation type="journal article" date="2019" name="Nat. Med.">
        <title>A library of human gut bacterial isolates paired with longitudinal multiomics data enables mechanistic microbiome research.</title>
        <authorList>
            <person name="Poyet M."/>
            <person name="Groussin M."/>
            <person name="Gibbons S.M."/>
            <person name="Avila-Pacheco J."/>
            <person name="Jiang X."/>
            <person name="Kearney S.M."/>
            <person name="Perrotta A.R."/>
            <person name="Berdy B."/>
            <person name="Zhao S."/>
            <person name="Lieberman T.D."/>
            <person name="Swanson P.K."/>
            <person name="Smith M."/>
            <person name="Roesemann S."/>
            <person name="Alexander J.E."/>
            <person name="Rich S.A."/>
            <person name="Livny J."/>
            <person name="Vlamakis H."/>
            <person name="Clish C."/>
            <person name="Bullock K."/>
            <person name="Deik A."/>
            <person name="Scott J."/>
            <person name="Pierce K.A."/>
            <person name="Xavier R.J."/>
            <person name="Alm E.J."/>
        </authorList>
    </citation>
    <scope>NUCLEOTIDE SEQUENCE [LARGE SCALE GENOMIC DNA]</scope>
    <source>
        <strain evidence="6 10">BIOML-A1</strain>
    </source>
</reference>
<dbReference type="Pfam" id="PF00126">
    <property type="entry name" value="HTH_1"/>
    <property type="match status" value="1"/>
</dbReference>
<dbReference type="SUPFAM" id="SSF53850">
    <property type="entry name" value="Periplasmic binding protein-like II"/>
    <property type="match status" value="1"/>
</dbReference>
<feature type="domain" description="HTH lysR-type" evidence="5">
    <location>
        <begin position="1"/>
        <end position="58"/>
    </location>
</feature>
<reference evidence="9" key="1">
    <citation type="submission" date="2018-05" db="EMBL/GenBank/DDBJ databases">
        <title>Genome Sequencing of selected type strains of the family Eggerthellaceae.</title>
        <authorList>
            <person name="Danylec N."/>
            <person name="Stoll D.A."/>
            <person name="Doetsch A."/>
            <person name="Huch M."/>
        </authorList>
    </citation>
    <scope>NUCLEOTIDE SEQUENCE [LARGE SCALE GENOMIC DNA]</scope>
    <source>
        <strain evidence="9">DSM 27213</strain>
    </source>
</reference>
<dbReference type="Proteomes" id="UP000468327">
    <property type="component" value="Unassembled WGS sequence"/>
</dbReference>
<keyword evidence="2" id="KW-0805">Transcription regulation</keyword>
<dbReference type="Proteomes" id="UP000285258">
    <property type="component" value="Unassembled WGS sequence"/>
</dbReference>
<accession>A0A1Y4FX44</accession>
<reference evidence="7 11" key="5">
    <citation type="submission" date="2019-11" db="EMBL/GenBank/DDBJ databases">
        <title>Whole genome shotgun sequencing (WGS) data from Adlercreutzia equolifaciens ResAG-91, Eggerthella lenta MRI-F36, MRI-F37, MRI-F40, ResAG-49, ResAG-88, ResAG-121, ResAG-145, and Gordonibacter sp. ResAG-5, ResAG-26, ResAG-43, ResAG-50, ResAG-59.</title>
        <authorList>
            <person name="Stoll D.A."/>
            <person name="Danylec N."/>
            <person name="Franz C.M.A.P."/>
            <person name="Huch M."/>
        </authorList>
    </citation>
    <scope>NUCLEOTIDE SEQUENCE [LARGE SCALE GENOMIC DNA]</scope>
    <source>
        <strain evidence="7 11">ResAG-59</strain>
    </source>
</reference>
<evidence type="ECO:0000313" key="10">
    <source>
        <dbReference type="Proteomes" id="UP000462865"/>
    </source>
</evidence>
<evidence type="ECO:0000313" key="7">
    <source>
        <dbReference type="EMBL" id="MVN16423.1"/>
    </source>
</evidence>
<evidence type="ECO:0000313" key="11">
    <source>
        <dbReference type="Proteomes" id="UP000468327"/>
    </source>
</evidence>
<dbReference type="GO" id="GO:0032993">
    <property type="term" value="C:protein-DNA complex"/>
    <property type="evidence" value="ECO:0007669"/>
    <property type="project" value="TreeGrafter"/>
</dbReference>
<proteinExistence type="inferred from homology"/>
<dbReference type="InterPro" id="IPR000847">
    <property type="entry name" value="LysR_HTH_N"/>
</dbReference>
<gene>
    <name evidence="8" type="ORF">DMP12_00180</name>
    <name evidence="6" type="ORF">GKG38_00220</name>
    <name evidence="7" type="ORF">GO738_13925</name>
</gene>
<keyword evidence="3" id="KW-0238">DNA-binding</keyword>
<evidence type="ECO:0000256" key="4">
    <source>
        <dbReference type="ARBA" id="ARBA00023163"/>
    </source>
</evidence>
<dbReference type="GO" id="GO:0003700">
    <property type="term" value="F:DNA-binding transcription factor activity"/>
    <property type="evidence" value="ECO:0007669"/>
    <property type="project" value="InterPro"/>
</dbReference>
<dbReference type="Gene3D" id="1.10.10.10">
    <property type="entry name" value="Winged helix-like DNA-binding domain superfamily/Winged helix DNA-binding domain"/>
    <property type="match status" value="1"/>
</dbReference>
<comment type="similarity">
    <text evidence="1">Belongs to the LysR transcriptional regulatory family.</text>
</comment>
<keyword evidence="4" id="KW-0804">Transcription</keyword>
<protein>
    <submittedName>
        <fullName evidence="8">LysR family transcriptional regulator</fullName>
    </submittedName>
</protein>
<dbReference type="AlphaFoldDB" id="A0A1Y4FX44"/>
<dbReference type="PROSITE" id="PS50931">
    <property type="entry name" value="HTH_LYSR"/>
    <property type="match status" value="1"/>
</dbReference>
<dbReference type="Proteomes" id="UP000462865">
    <property type="component" value="Unassembled WGS sequence"/>
</dbReference>
<name>A0A1Y4FX44_9ACTN</name>
<dbReference type="InterPro" id="IPR036388">
    <property type="entry name" value="WH-like_DNA-bd_sf"/>
</dbReference>
<dbReference type="Pfam" id="PF03466">
    <property type="entry name" value="LysR_substrate"/>
    <property type="match status" value="1"/>
</dbReference>
<dbReference type="EMBL" id="WKZA01000001">
    <property type="protein sequence ID" value="MSA93523.1"/>
    <property type="molecule type" value="Genomic_DNA"/>
</dbReference>
<reference evidence="8" key="3">
    <citation type="journal article" date="2019" name="Microbiol. Resour. Announc.">
        <title>Draft Genome Sequences of Type Strains of Gordonibacter faecihominis, Paraeggerthella hongkongensis, Parvibacter caecicola,Slackia equolifaciens, Slackia faecicanis, and Slackia isoflavoniconvertens.</title>
        <authorList>
            <person name="Danylec N."/>
            <person name="Stoll D.A."/>
            <person name="Dotsch A."/>
            <person name="Huch M."/>
        </authorList>
    </citation>
    <scope>NUCLEOTIDE SEQUENCE</scope>
    <source>
        <strain evidence="8">DSM 27213</strain>
    </source>
</reference>
<dbReference type="SUPFAM" id="SSF46785">
    <property type="entry name" value="Winged helix' DNA-binding domain"/>
    <property type="match status" value="1"/>
</dbReference>
<sequence>MHIEYLYYFKDFSRTLSISKTAAHYFMTPQGLSRALHQLEKDFGVTLMTYQNNLISLTPAGEELSRRIDAIVELYDEAKGSLTEYKLADMAPSKGLVRITVTSCVSQYLISLLNLQRPGQFPFEVKLNESNLYRIVPHILSRDQEESFGIISLPMTEKYRSYVDELVEDGGMVYEPLFTSPLVAMVSSFSPLARRDAVRPRDVDPYPVARYKDTVLGDALDDYILEDNVKTVTNAGAIIFVQIMEHQAVGFAPKLVEGLRTLPDRVVTKPTEGFFSTEFGLLSTPENRSREHVDAVIRYIRKTVAEKNLQPRYLDTYELV</sequence>
<organism evidence="8 9">
    <name type="scientific">Gordonibacter urolithinfaciens</name>
    <dbReference type="NCBI Taxonomy" id="1335613"/>
    <lineage>
        <taxon>Bacteria</taxon>
        <taxon>Bacillati</taxon>
        <taxon>Actinomycetota</taxon>
        <taxon>Coriobacteriia</taxon>
        <taxon>Eggerthellales</taxon>
        <taxon>Eggerthellaceae</taxon>
        <taxon>Gordonibacter</taxon>
    </lineage>
</organism>
<reference evidence="8" key="2">
    <citation type="journal article" date="2019" name="Int. J. Syst. Evol. Microbiol.">
        <title>Gordonibacter faecihominis is a later heterotypic synonym of Gordonibacter urolithinfaciens.</title>
        <authorList>
            <person name="Danylec N."/>
            <person name="Stoll D.A."/>
            <person name="Huch M."/>
        </authorList>
    </citation>
    <scope>NUCLEOTIDE SEQUENCE</scope>
    <source>
        <strain evidence="8">DSM 27213</strain>
    </source>
</reference>
<dbReference type="InterPro" id="IPR036390">
    <property type="entry name" value="WH_DNA-bd_sf"/>
</dbReference>
<dbReference type="Gene3D" id="3.40.190.10">
    <property type="entry name" value="Periplasmic binding protein-like II"/>
    <property type="match status" value="2"/>
</dbReference>
<dbReference type="GO" id="GO:0003677">
    <property type="term" value="F:DNA binding"/>
    <property type="evidence" value="ECO:0007669"/>
    <property type="project" value="UniProtKB-KW"/>
</dbReference>
<evidence type="ECO:0000256" key="2">
    <source>
        <dbReference type="ARBA" id="ARBA00023015"/>
    </source>
</evidence>
<keyword evidence="11" id="KW-1185">Reference proteome</keyword>
<evidence type="ECO:0000313" key="6">
    <source>
        <dbReference type="EMBL" id="MSA93523.1"/>
    </source>
</evidence>
<evidence type="ECO:0000256" key="3">
    <source>
        <dbReference type="ARBA" id="ARBA00023125"/>
    </source>
</evidence>
<dbReference type="PANTHER" id="PTHR30346">
    <property type="entry name" value="TRANSCRIPTIONAL DUAL REGULATOR HCAR-RELATED"/>
    <property type="match status" value="1"/>
</dbReference>
<dbReference type="GeneID" id="97355492"/>
<dbReference type="InterPro" id="IPR005119">
    <property type="entry name" value="LysR_subst-bd"/>
</dbReference>
<dbReference type="EMBL" id="WPOC01000031">
    <property type="protein sequence ID" value="MVN16423.1"/>
    <property type="molecule type" value="Genomic_DNA"/>
</dbReference>
<dbReference type="RefSeq" id="WP_087190717.1">
    <property type="nucleotide sequence ID" value="NZ_BAABZN010000001.1"/>
</dbReference>
<evidence type="ECO:0000313" key="8">
    <source>
        <dbReference type="EMBL" id="ROT91973.1"/>
    </source>
</evidence>
<dbReference type="EMBL" id="QIBW01000001">
    <property type="protein sequence ID" value="ROT91973.1"/>
    <property type="molecule type" value="Genomic_DNA"/>
</dbReference>
<evidence type="ECO:0000259" key="5">
    <source>
        <dbReference type="PROSITE" id="PS50931"/>
    </source>
</evidence>
<evidence type="ECO:0000313" key="9">
    <source>
        <dbReference type="Proteomes" id="UP000285258"/>
    </source>
</evidence>
<comment type="caution">
    <text evidence="8">The sequence shown here is derived from an EMBL/GenBank/DDBJ whole genome shotgun (WGS) entry which is preliminary data.</text>
</comment>